<dbReference type="InterPro" id="IPR046342">
    <property type="entry name" value="CBS_dom_sf"/>
</dbReference>
<keyword evidence="13" id="KW-1185">Reference proteome</keyword>
<feature type="transmembrane region" description="Helical" evidence="9">
    <location>
        <begin position="57"/>
        <end position="76"/>
    </location>
</feature>
<protein>
    <submittedName>
        <fullName evidence="12">Hemolysin family protein</fullName>
    </submittedName>
</protein>
<accession>A0ABZ2I2Q0</accession>
<dbReference type="CDD" id="cd04590">
    <property type="entry name" value="CBS_pair_CorC_HlyC_assoc"/>
    <property type="match status" value="1"/>
</dbReference>
<evidence type="ECO:0000256" key="2">
    <source>
        <dbReference type="ARBA" id="ARBA00022692"/>
    </source>
</evidence>
<evidence type="ECO:0000256" key="6">
    <source>
        <dbReference type="ARBA" id="ARBA00023136"/>
    </source>
</evidence>
<dbReference type="Gene3D" id="3.10.580.10">
    <property type="entry name" value="CBS-domain"/>
    <property type="match status" value="1"/>
</dbReference>
<feature type="domain" description="CBS" evidence="10">
    <location>
        <begin position="198"/>
        <end position="258"/>
    </location>
</feature>
<comment type="subcellular location">
    <subcellularLocation>
        <location evidence="1">Membrane</location>
        <topology evidence="1">Multi-pass membrane protein</topology>
    </subcellularLocation>
</comment>
<dbReference type="InterPro" id="IPR002550">
    <property type="entry name" value="CNNM"/>
</dbReference>
<feature type="domain" description="CBS" evidence="10">
    <location>
        <begin position="263"/>
        <end position="321"/>
    </location>
</feature>
<name>A0ABZ2I2Q0_9HYPH</name>
<dbReference type="Pfam" id="PF01595">
    <property type="entry name" value="CNNM"/>
    <property type="match status" value="1"/>
</dbReference>
<evidence type="ECO:0000256" key="4">
    <source>
        <dbReference type="ARBA" id="ARBA00022989"/>
    </source>
</evidence>
<dbReference type="PANTHER" id="PTHR22777:SF4">
    <property type="entry name" value="UPF0053 PROTEIN SLL1254"/>
    <property type="match status" value="1"/>
</dbReference>
<evidence type="ECO:0000313" key="13">
    <source>
        <dbReference type="Proteomes" id="UP001369958"/>
    </source>
</evidence>
<keyword evidence="2 8" id="KW-0812">Transmembrane</keyword>
<sequence length="351" mass="38859">MTLLILYIALAIGISFLCSMLEAVLLSITPTFTATIEEKKPRVASRIRQLKDDIDRPLSAILSLNTIAHTVGAAGAGAQAQIVFGDAAVTVFSAVLTFLILVLSEIIPKTLGALYWQSFAPAASRILPVLIWVMWPLVKMSQLITVLLSRGKPQPPVTREEIVALADIGRREGIIDRGDSKVVANLLKFDRLTVKDIMTPRTVAFALDQQTTVRQAIDRRNELHFSRIPVYDGTIDTPTGFVLKTDILNLALEEEFDRKLENFRREITSVVETTPLEELFDTLVHKDRHMALVTDDFGGTAGLVTLEDLIETLLGEEIVDEGDSIADLQAYARKKWEERAAQQKDRGPALS</sequence>
<evidence type="ECO:0000256" key="8">
    <source>
        <dbReference type="PROSITE-ProRule" id="PRU01193"/>
    </source>
</evidence>
<gene>
    <name evidence="12" type="ORF">V6617_05965</name>
</gene>
<keyword evidence="3" id="KW-0677">Repeat</keyword>
<dbReference type="Pfam" id="PF00571">
    <property type="entry name" value="CBS"/>
    <property type="match status" value="2"/>
</dbReference>
<dbReference type="InterPro" id="IPR000644">
    <property type="entry name" value="CBS_dom"/>
</dbReference>
<feature type="transmembrane region" description="Helical" evidence="9">
    <location>
        <begin position="82"/>
        <end position="102"/>
    </location>
</feature>
<feature type="domain" description="CNNM transmembrane" evidence="11">
    <location>
        <begin position="1"/>
        <end position="179"/>
    </location>
</feature>
<keyword evidence="5 7" id="KW-0129">CBS domain</keyword>
<feature type="transmembrane region" description="Helical" evidence="9">
    <location>
        <begin position="6"/>
        <end position="36"/>
    </location>
</feature>
<evidence type="ECO:0000256" key="9">
    <source>
        <dbReference type="SAM" id="Phobius"/>
    </source>
</evidence>
<keyword evidence="6 8" id="KW-0472">Membrane</keyword>
<keyword evidence="4 8" id="KW-1133">Transmembrane helix</keyword>
<dbReference type="SUPFAM" id="SSF54631">
    <property type="entry name" value="CBS-domain pair"/>
    <property type="match status" value="1"/>
</dbReference>
<feature type="transmembrane region" description="Helical" evidence="9">
    <location>
        <begin position="114"/>
        <end position="135"/>
    </location>
</feature>
<dbReference type="PROSITE" id="PS51846">
    <property type="entry name" value="CNNM"/>
    <property type="match status" value="1"/>
</dbReference>
<evidence type="ECO:0000256" key="1">
    <source>
        <dbReference type="ARBA" id="ARBA00004141"/>
    </source>
</evidence>
<organism evidence="12 13">
    <name type="scientific">Pelagibacterium nitratireducens</name>
    <dbReference type="NCBI Taxonomy" id="1046114"/>
    <lineage>
        <taxon>Bacteria</taxon>
        <taxon>Pseudomonadati</taxon>
        <taxon>Pseudomonadota</taxon>
        <taxon>Alphaproteobacteria</taxon>
        <taxon>Hyphomicrobiales</taxon>
        <taxon>Devosiaceae</taxon>
        <taxon>Pelagibacterium</taxon>
    </lineage>
</organism>
<dbReference type="EMBL" id="CP146275">
    <property type="protein sequence ID" value="WWT34005.1"/>
    <property type="molecule type" value="Genomic_DNA"/>
</dbReference>
<evidence type="ECO:0000313" key="12">
    <source>
        <dbReference type="EMBL" id="WWT34005.1"/>
    </source>
</evidence>
<proteinExistence type="predicted"/>
<evidence type="ECO:0000256" key="5">
    <source>
        <dbReference type="ARBA" id="ARBA00023122"/>
    </source>
</evidence>
<dbReference type="PANTHER" id="PTHR22777">
    <property type="entry name" value="HEMOLYSIN-RELATED"/>
    <property type="match status" value="1"/>
</dbReference>
<dbReference type="PROSITE" id="PS51371">
    <property type="entry name" value="CBS"/>
    <property type="match status" value="2"/>
</dbReference>
<evidence type="ECO:0000256" key="3">
    <source>
        <dbReference type="ARBA" id="ARBA00022737"/>
    </source>
</evidence>
<evidence type="ECO:0000259" key="11">
    <source>
        <dbReference type="PROSITE" id="PS51846"/>
    </source>
</evidence>
<evidence type="ECO:0000256" key="7">
    <source>
        <dbReference type="PROSITE-ProRule" id="PRU00703"/>
    </source>
</evidence>
<reference evidence="12 13" key="1">
    <citation type="submission" date="2024-02" db="EMBL/GenBank/DDBJ databases">
        <title>Complete genome sequence of Pelagibacterium nitratireducens ZH15.</title>
        <authorList>
            <person name="Zhao L.H."/>
        </authorList>
    </citation>
    <scope>NUCLEOTIDE SEQUENCE [LARGE SCALE GENOMIC DNA]</scope>
    <source>
        <strain evidence="12 13">ZH15</strain>
    </source>
</reference>
<dbReference type="Proteomes" id="UP001369958">
    <property type="component" value="Chromosome"/>
</dbReference>
<dbReference type="RefSeq" id="WP_338609748.1">
    <property type="nucleotide sequence ID" value="NZ_CP146275.1"/>
</dbReference>
<dbReference type="InterPro" id="IPR044751">
    <property type="entry name" value="Ion_transp-like_CBS"/>
</dbReference>
<evidence type="ECO:0000259" key="10">
    <source>
        <dbReference type="PROSITE" id="PS51371"/>
    </source>
</evidence>